<dbReference type="InterPro" id="IPR017932">
    <property type="entry name" value="GATase_2_dom"/>
</dbReference>
<dbReference type="CDD" id="cd06223">
    <property type="entry name" value="PRTases_typeI"/>
    <property type="match status" value="1"/>
</dbReference>
<protein>
    <submittedName>
        <fullName evidence="4">Amidophosphoribosyltransferase</fullName>
    </submittedName>
</protein>
<sequence length="633" mass="72716">MSDAIKHECGIALLRLKKPLQFYLDKYGTAFYGLNKMYLLMEKQHNRGQDGAGLANIKLNMKPGQRYISRHRSIDAKPIQDIFSKINHRFKEIEEKNPELLKDVEYLKENAGFTGELFLGHLRYGTFGRNSIESCHPFLRQSNWMTRNLVVAGNFNLTNVDELFNVLVTIGQHPKEKSDTVTVMEKIGHFLDLENERLFQDYKKMGYSNEEIYARISAQLNIENILKKASEDWDGGYAMSGLLGHGDAFVLRDPSGIRPAFWYEDEEVCVVASERPVIQTAFNIQRDAIKELMPGHALIIKKDGSVAETLINTPLERKSCSFERIYFSRGNDHDIYNERKKLGNLVCSQVLKGIDYDLDNSVFSFIPNTAETAFYGMIKGLEDHLNDRKFDKIKQLGDNPSEEELKRIIYQRARIEKIAIKDAKLRTFITQDDARDDMVAHVYDITYGSVVRDKDNLVVIDDSIVRGTTLRQSILKILDRLGPKKIIVVSSAPQIRFPDCYGIDMAKMGDFIAFQAIIELLKENGKSYVIDEVYRKCKEQEALPKEQIKNYVKEIYDHFSYEEVSQKIAELLTPPDIHAEVEIIYQTVEDLHKACPENLGDWYFTGNYPTPGGNKVVNRAFINYVEGKNERAY</sequence>
<dbReference type="PROSITE" id="PS51278">
    <property type="entry name" value="GATASE_TYPE_2"/>
    <property type="match status" value="1"/>
</dbReference>
<feature type="domain" description="Glutamine amidotransferase type-2" evidence="3">
    <location>
        <begin position="9"/>
        <end position="303"/>
    </location>
</feature>
<keyword evidence="2" id="KW-0315">Glutamine amidotransferase</keyword>
<proteinExistence type="predicted"/>
<accession>A0ABN1MTX8</accession>
<dbReference type="Gene3D" id="3.60.20.10">
    <property type="entry name" value="Glutamine Phosphoribosylpyrophosphate, subunit 1, domain 1"/>
    <property type="match status" value="1"/>
</dbReference>
<evidence type="ECO:0000313" key="5">
    <source>
        <dbReference type="Proteomes" id="UP001501126"/>
    </source>
</evidence>
<dbReference type="InterPro" id="IPR029057">
    <property type="entry name" value="PRTase-like"/>
</dbReference>
<dbReference type="InterPro" id="IPR029055">
    <property type="entry name" value="Ntn_hydrolases_N"/>
</dbReference>
<dbReference type="SUPFAM" id="SSF56235">
    <property type="entry name" value="N-terminal nucleophile aminohydrolases (Ntn hydrolases)"/>
    <property type="match status" value="1"/>
</dbReference>
<comment type="caution">
    <text evidence="4">The sequence shown here is derived from an EMBL/GenBank/DDBJ whole genome shotgun (WGS) entry which is preliminary data.</text>
</comment>
<organism evidence="4 5">
    <name type="scientific">Wandonia haliotis</name>
    <dbReference type="NCBI Taxonomy" id="574963"/>
    <lineage>
        <taxon>Bacteria</taxon>
        <taxon>Pseudomonadati</taxon>
        <taxon>Bacteroidota</taxon>
        <taxon>Flavobacteriia</taxon>
        <taxon>Flavobacteriales</taxon>
        <taxon>Crocinitomicaceae</taxon>
        <taxon>Wandonia</taxon>
    </lineage>
</organism>
<dbReference type="PANTHER" id="PTHR11907">
    <property type="entry name" value="AMIDOPHOSPHORIBOSYLTRANSFERASE"/>
    <property type="match status" value="1"/>
</dbReference>
<dbReference type="InterPro" id="IPR000836">
    <property type="entry name" value="PRTase_dom"/>
</dbReference>
<evidence type="ECO:0000256" key="1">
    <source>
        <dbReference type="ARBA" id="ARBA00022679"/>
    </source>
</evidence>
<evidence type="ECO:0000259" key="3">
    <source>
        <dbReference type="PROSITE" id="PS51278"/>
    </source>
</evidence>
<dbReference type="Proteomes" id="UP001501126">
    <property type="component" value="Unassembled WGS sequence"/>
</dbReference>
<dbReference type="EMBL" id="BAAAFH010000022">
    <property type="protein sequence ID" value="GAA0876752.1"/>
    <property type="molecule type" value="Genomic_DNA"/>
</dbReference>
<gene>
    <name evidence="4" type="ORF">GCM10009118_31620</name>
</gene>
<name>A0ABN1MTX8_9FLAO</name>
<evidence type="ECO:0000256" key="2">
    <source>
        <dbReference type="ARBA" id="ARBA00022962"/>
    </source>
</evidence>
<keyword evidence="5" id="KW-1185">Reference proteome</keyword>
<dbReference type="RefSeq" id="WP_343790241.1">
    <property type="nucleotide sequence ID" value="NZ_BAAAFH010000022.1"/>
</dbReference>
<keyword evidence="1" id="KW-0808">Transferase</keyword>
<dbReference type="SUPFAM" id="SSF53271">
    <property type="entry name" value="PRTase-like"/>
    <property type="match status" value="1"/>
</dbReference>
<evidence type="ECO:0000313" key="4">
    <source>
        <dbReference type="EMBL" id="GAA0876752.1"/>
    </source>
</evidence>
<reference evidence="4 5" key="1">
    <citation type="journal article" date="2019" name="Int. J. Syst. Evol. Microbiol.">
        <title>The Global Catalogue of Microorganisms (GCM) 10K type strain sequencing project: providing services to taxonomists for standard genome sequencing and annotation.</title>
        <authorList>
            <consortium name="The Broad Institute Genomics Platform"/>
            <consortium name="The Broad Institute Genome Sequencing Center for Infectious Disease"/>
            <person name="Wu L."/>
            <person name="Ma J."/>
        </authorList>
    </citation>
    <scope>NUCLEOTIDE SEQUENCE [LARGE SCALE GENOMIC DNA]</scope>
    <source>
        <strain evidence="4 5">JCM 16083</strain>
    </source>
</reference>